<keyword evidence="1" id="KW-0472">Membrane</keyword>
<dbReference type="AlphaFoldDB" id="A0A1G7UXK8"/>
<name>A0A1G7UXK8_9MICO</name>
<evidence type="ECO:0000313" key="3">
    <source>
        <dbReference type="Proteomes" id="UP000199009"/>
    </source>
</evidence>
<evidence type="ECO:0000313" key="2">
    <source>
        <dbReference type="EMBL" id="SDG51859.1"/>
    </source>
</evidence>
<organism evidence="2 3">
    <name type="scientific">Microbacterium pygmaeum</name>
    <dbReference type="NCBI Taxonomy" id="370764"/>
    <lineage>
        <taxon>Bacteria</taxon>
        <taxon>Bacillati</taxon>
        <taxon>Actinomycetota</taxon>
        <taxon>Actinomycetes</taxon>
        <taxon>Micrococcales</taxon>
        <taxon>Microbacteriaceae</taxon>
        <taxon>Microbacterium</taxon>
    </lineage>
</organism>
<evidence type="ECO:0000256" key="1">
    <source>
        <dbReference type="SAM" id="Phobius"/>
    </source>
</evidence>
<sequence length="310" mass="31836">MTQATQRSIGDDRETLKALPFWVPAVIGAAGAVIGMLPWWITGARLPLQNVWVDTPPAAMPIALLPFSQYAISLVVGLLVTGAAAAGLTLRLLRARLPRRPILLALGGVLFVQVVAIGQTAAVASTGLREDWRADLYYAALLSGIVVTTLLGAAVLALLAATPPAGAIIGAAGGALAFSFWLAGLSAALGSAGSPLLPLLEVVRWAPAVLIGFAIGWWGIASAGRAVAAVGALALLWLVPGVTTGLGNAVGSRVLANDLPSMLSYGLEVTRMALTMPELVLPPLVVAIVVAVVVGAARWAMRRARPAEQH</sequence>
<feature type="transmembrane region" description="Helical" evidence="1">
    <location>
        <begin position="102"/>
        <end position="124"/>
    </location>
</feature>
<feature type="transmembrane region" description="Helical" evidence="1">
    <location>
        <begin position="280"/>
        <end position="301"/>
    </location>
</feature>
<proteinExistence type="predicted"/>
<gene>
    <name evidence="2" type="ORF">SAMN04489810_0515</name>
</gene>
<accession>A0A1G7UXK8</accession>
<dbReference type="OrthoDB" id="5019680at2"/>
<keyword evidence="3" id="KW-1185">Reference proteome</keyword>
<dbReference type="EMBL" id="LT629692">
    <property type="protein sequence ID" value="SDG51859.1"/>
    <property type="molecule type" value="Genomic_DNA"/>
</dbReference>
<feature type="transmembrane region" description="Helical" evidence="1">
    <location>
        <begin position="202"/>
        <end position="220"/>
    </location>
</feature>
<feature type="transmembrane region" description="Helical" evidence="1">
    <location>
        <begin position="167"/>
        <end position="190"/>
    </location>
</feature>
<keyword evidence="1" id="KW-0812">Transmembrane</keyword>
<dbReference type="Proteomes" id="UP000199009">
    <property type="component" value="Chromosome I"/>
</dbReference>
<protein>
    <submittedName>
        <fullName evidence="2">Uncharacterized protein</fullName>
    </submittedName>
</protein>
<dbReference type="RefSeq" id="WP_091485747.1">
    <property type="nucleotide sequence ID" value="NZ_LT629692.1"/>
</dbReference>
<feature type="transmembrane region" description="Helical" evidence="1">
    <location>
        <begin position="227"/>
        <end position="250"/>
    </location>
</feature>
<feature type="transmembrane region" description="Helical" evidence="1">
    <location>
        <begin position="136"/>
        <end position="160"/>
    </location>
</feature>
<dbReference type="STRING" id="370764.SAMN04489810_0515"/>
<keyword evidence="1" id="KW-1133">Transmembrane helix</keyword>
<reference evidence="2 3" key="1">
    <citation type="submission" date="2016-10" db="EMBL/GenBank/DDBJ databases">
        <authorList>
            <person name="de Groot N.N."/>
        </authorList>
    </citation>
    <scope>NUCLEOTIDE SEQUENCE [LARGE SCALE GENOMIC DNA]</scope>
    <source>
        <strain evidence="2 3">DSM 23142</strain>
    </source>
</reference>
<feature type="transmembrane region" description="Helical" evidence="1">
    <location>
        <begin position="21"/>
        <end position="41"/>
    </location>
</feature>